<evidence type="ECO:0000313" key="3">
    <source>
        <dbReference type="EMBL" id="GAA4707862.1"/>
    </source>
</evidence>
<feature type="domain" description="ORC1/DEAH AAA+ ATPase" evidence="2">
    <location>
        <begin position="102"/>
        <end position="240"/>
    </location>
</feature>
<dbReference type="RefSeq" id="WP_253873242.1">
    <property type="nucleotide sequence ID" value="NZ_BAABHM010000013.1"/>
</dbReference>
<evidence type="ECO:0000313" key="4">
    <source>
        <dbReference type="Proteomes" id="UP001500843"/>
    </source>
</evidence>
<feature type="region of interest" description="Disordered" evidence="1">
    <location>
        <begin position="1"/>
        <end position="23"/>
    </location>
</feature>
<dbReference type="EMBL" id="BAABHM010000013">
    <property type="protein sequence ID" value="GAA4707862.1"/>
    <property type="molecule type" value="Genomic_DNA"/>
</dbReference>
<dbReference type="Pfam" id="PF13401">
    <property type="entry name" value="AAA_22"/>
    <property type="match status" value="1"/>
</dbReference>
<accession>A0ABP8XGV9</accession>
<feature type="region of interest" description="Disordered" evidence="1">
    <location>
        <begin position="372"/>
        <end position="391"/>
    </location>
</feature>
<keyword evidence="4" id="KW-1185">Reference proteome</keyword>
<protein>
    <submittedName>
        <fullName evidence="3">AAA family ATPase</fullName>
    </submittedName>
</protein>
<reference evidence="4" key="1">
    <citation type="journal article" date="2019" name="Int. J. Syst. Evol. Microbiol.">
        <title>The Global Catalogue of Microorganisms (GCM) 10K type strain sequencing project: providing services to taxonomists for standard genome sequencing and annotation.</title>
        <authorList>
            <consortium name="The Broad Institute Genomics Platform"/>
            <consortium name="The Broad Institute Genome Sequencing Center for Infectious Disease"/>
            <person name="Wu L."/>
            <person name="Ma J."/>
        </authorList>
    </citation>
    <scope>NUCLEOTIDE SEQUENCE [LARGE SCALE GENOMIC DNA]</scope>
    <source>
        <strain evidence="4">JCM 17975</strain>
    </source>
</reference>
<dbReference type="Proteomes" id="UP001500843">
    <property type="component" value="Unassembled WGS sequence"/>
</dbReference>
<feature type="compositionally biased region" description="Basic and acidic residues" evidence="1">
    <location>
        <begin position="8"/>
        <end position="23"/>
    </location>
</feature>
<sequence length="391" mass="42757">MSRAGAPEPERETAEPERDWDLSTKDGWLAMVNTAPRARPPVRLVEEMGAMSALELRRHNHARTVWHANLGPIRTPALDAVFDGLDEIVGSNLQDGDKVKPAAVLDALPGLGKTTAAVAFARGFHRDQIDLHGARARVTDGSWQRVPVAYLPLTSNTTMRSLNSMLCRFYGLPSAHRGTAAHLAHRAAEAIAACKTGLIVVDDVHFLDMNRRDGREVANHFKWLANTFPVTFVFVGVGLRARGLLEEGLTGADAAFSQTARRWTVLDLDTFEISTEQGRRTWRQLLLAIEHNLVLAHAHRGMLSQDLSDYLFARSSGHFASLMSLIGRGCYRAIKTGSETLTVDLLDAVRIDQAAETARKHLAAAIDAGLLTARSSPPQTPTPQPARQPVL</sequence>
<proteinExistence type="predicted"/>
<evidence type="ECO:0000256" key="1">
    <source>
        <dbReference type="SAM" id="MobiDB-lite"/>
    </source>
</evidence>
<organism evidence="3 4">
    <name type="scientific">Promicromonospora umidemergens</name>
    <dbReference type="NCBI Taxonomy" id="629679"/>
    <lineage>
        <taxon>Bacteria</taxon>
        <taxon>Bacillati</taxon>
        <taxon>Actinomycetota</taxon>
        <taxon>Actinomycetes</taxon>
        <taxon>Micrococcales</taxon>
        <taxon>Promicromonosporaceae</taxon>
        <taxon>Promicromonospora</taxon>
    </lineage>
</organism>
<dbReference type="InterPro" id="IPR027417">
    <property type="entry name" value="P-loop_NTPase"/>
</dbReference>
<comment type="caution">
    <text evidence="3">The sequence shown here is derived from an EMBL/GenBank/DDBJ whole genome shotgun (WGS) entry which is preliminary data.</text>
</comment>
<feature type="compositionally biased region" description="Pro residues" evidence="1">
    <location>
        <begin position="378"/>
        <end position="391"/>
    </location>
</feature>
<gene>
    <name evidence="3" type="ORF">GCM10023198_32970</name>
</gene>
<dbReference type="SUPFAM" id="SSF52540">
    <property type="entry name" value="P-loop containing nucleoside triphosphate hydrolases"/>
    <property type="match status" value="1"/>
</dbReference>
<evidence type="ECO:0000259" key="2">
    <source>
        <dbReference type="Pfam" id="PF13401"/>
    </source>
</evidence>
<dbReference type="InterPro" id="IPR049945">
    <property type="entry name" value="AAA_22"/>
</dbReference>
<name>A0ABP8XGV9_9MICO</name>